<dbReference type="InterPro" id="IPR027417">
    <property type="entry name" value="P-loop_NTPase"/>
</dbReference>
<gene>
    <name evidence="3" type="ordered locus">Mlg_0228</name>
</gene>
<dbReference type="GO" id="GO:0005737">
    <property type="term" value="C:cytoplasm"/>
    <property type="evidence" value="ECO:0007669"/>
    <property type="project" value="TreeGrafter"/>
</dbReference>
<evidence type="ECO:0000313" key="4">
    <source>
        <dbReference type="Proteomes" id="UP000001962"/>
    </source>
</evidence>
<dbReference type="Proteomes" id="UP000001962">
    <property type="component" value="Chromosome"/>
</dbReference>
<keyword evidence="4" id="KW-1185">Reference proteome</keyword>
<reference evidence="4" key="1">
    <citation type="submission" date="2006-08" db="EMBL/GenBank/DDBJ databases">
        <title>Complete sequence of Alkalilimnicola ehrilichei MLHE-1.</title>
        <authorList>
            <person name="Copeland A."/>
            <person name="Lucas S."/>
            <person name="Lapidus A."/>
            <person name="Barry K."/>
            <person name="Detter J.C."/>
            <person name="Glavina del Rio T."/>
            <person name="Hammon N."/>
            <person name="Israni S."/>
            <person name="Dalin E."/>
            <person name="Tice H."/>
            <person name="Pitluck S."/>
            <person name="Sims D."/>
            <person name="Brettin T."/>
            <person name="Bruce D."/>
            <person name="Han C."/>
            <person name="Tapia R."/>
            <person name="Gilna P."/>
            <person name="Schmutz J."/>
            <person name="Larimer F."/>
            <person name="Land M."/>
            <person name="Hauser L."/>
            <person name="Kyrpides N."/>
            <person name="Mikhailova N."/>
            <person name="Oremland R.S."/>
            <person name="Hoeft S.E."/>
            <person name="Switzer-Blum J."/>
            <person name="Kulp T."/>
            <person name="King G."/>
            <person name="Tabita R."/>
            <person name="Witte B."/>
            <person name="Santini J.M."/>
            <person name="Basu P."/>
            <person name="Hollibaugh J.T."/>
            <person name="Xie G."/>
            <person name="Stolz J.F."/>
            <person name="Richardson P."/>
        </authorList>
    </citation>
    <scope>NUCLEOTIDE SEQUENCE [LARGE SCALE GENOMIC DNA]</scope>
    <source>
        <strain evidence="4">ATCC BAA-1101 / DSM 17681 / MLHE-1</strain>
    </source>
</reference>
<dbReference type="PANTHER" id="PTHR13748:SF46">
    <property type="entry name" value="ZINC CHAPERONE YEIR"/>
    <property type="match status" value="1"/>
</dbReference>
<dbReference type="EMBL" id="CP000453">
    <property type="protein sequence ID" value="ABI55583.1"/>
    <property type="molecule type" value="Genomic_DNA"/>
</dbReference>
<dbReference type="HOGENOM" id="CLU_017452_1_2_6"/>
<accession>Q0AC54</accession>
<evidence type="ECO:0000313" key="3">
    <source>
        <dbReference type="EMBL" id="ABI55583.1"/>
    </source>
</evidence>
<dbReference type="SMART" id="SM00833">
    <property type="entry name" value="CobW_C"/>
    <property type="match status" value="1"/>
</dbReference>
<name>Q0AC54_ALKEH</name>
<protein>
    <submittedName>
        <fullName evidence="3">Cobalamin synthesis protein, P47K</fullName>
    </submittedName>
</protein>
<dbReference type="RefSeq" id="WP_011627979.1">
    <property type="nucleotide sequence ID" value="NC_008340.1"/>
</dbReference>
<dbReference type="OrthoDB" id="9808822at2"/>
<sequence length="331" mass="36423">MSVPCNLITGALGVGKSTAIRHLLKHHRPKGERWAVLVNEVGAVPVDQAALSVDDNVVVADLPGGCLCCTLGAPFDRTLKRLLRRERPDRLLIEPTGLGHPARILQTLREGPVAASVRLGATITLVDPRQWRSGELADNPAWWDQIELADVLVANKADLAPSGDVAAFMGWAADLFPPKARVEITRHGQLNPEWLSEPCDSGRSPLFPDAHQVAAGDYVQQGAEPVDEGVWRACGRSLGQRSVGWVFAAATVFDRQRLLRTLNELRPAQRLKGVFRTGRDWLLVNADRDGVRAEVCDWRRDSRLEVIGHEDARALEAALLACRRQREKDPV</sequence>
<dbReference type="eggNOG" id="COG0523">
    <property type="taxonomic scope" value="Bacteria"/>
</dbReference>
<dbReference type="CDD" id="cd03112">
    <property type="entry name" value="CobW-like"/>
    <property type="match status" value="1"/>
</dbReference>
<dbReference type="SUPFAM" id="SSF52540">
    <property type="entry name" value="P-loop containing nucleoside triphosphate hydrolases"/>
    <property type="match status" value="1"/>
</dbReference>
<dbReference type="InterPro" id="IPR051316">
    <property type="entry name" value="Zinc-reg_GTPase_activator"/>
</dbReference>
<evidence type="ECO:0000256" key="1">
    <source>
        <dbReference type="ARBA" id="ARBA00045658"/>
    </source>
</evidence>
<dbReference type="KEGG" id="aeh:Mlg_0228"/>
<organism evidence="3 4">
    <name type="scientific">Alkalilimnicola ehrlichii (strain ATCC BAA-1101 / DSM 17681 / MLHE-1)</name>
    <dbReference type="NCBI Taxonomy" id="187272"/>
    <lineage>
        <taxon>Bacteria</taxon>
        <taxon>Pseudomonadati</taxon>
        <taxon>Pseudomonadota</taxon>
        <taxon>Gammaproteobacteria</taxon>
        <taxon>Chromatiales</taxon>
        <taxon>Ectothiorhodospiraceae</taxon>
        <taxon>Alkalilimnicola</taxon>
    </lineage>
</organism>
<dbReference type="Gene3D" id="3.40.50.300">
    <property type="entry name" value="P-loop containing nucleotide triphosphate hydrolases"/>
    <property type="match status" value="1"/>
</dbReference>
<proteinExistence type="predicted"/>
<dbReference type="PANTHER" id="PTHR13748">
    <property type="entry name" value="COBW-RELATED"/>
    <property type="match status" value="1"/>
</dbReference>
<dbReference type="Pfam" id="PF02492">
    <property type="entry name" value="cobW"/>
    <property type="match status" value="1"/>
</dbReference>
<dbReference type="AlphaFoldDB" id="Q0AC54"/>
<evidence type="ECO:0000259" key="2">
    <source>
        <dbReference type="SMART" id="SM00833"/>
    </source>
</evidence>
<dbReference type="Pfam" id="PF07683">
    <property type="entry name" value="CobW_C"/>
    <property type="match status" value="1"/>
</dbReference>
<dbReference type="InterPro" id="IPR011629">
    <property type="entry name" value="CobW-like_C"/>
</dbReference>
<comment type="function">
    <text evidence="1">Zinc chaperone that directly transfers zinc cofactor to target proteins, thereby activating them. Zinc is transferred from the CXCC motif in the GTPase domain to the zinc binding site in target proteins in a process requiring GTP hydrolysis.</text>
</comment>
<dbReference type="InterPro" id="IPR003495">
    <property type="entry name" value="CobW/HypB/UreG_nucleotide-bd"/>
</dbReference>
<feature type="domain" description="CobW C-terminal" evidence="2">
    <location>
        <begin position="242"/>
        <end position="323"/>
    </location>
</feature>